<dbReference type="GO" id="GO:0006535">
    <property type="term" value="P:cysteine biosynthetic process from serine"/>
    <property type="evidence" value="ECO:0007669"/>
    <property type="project" value="InterPro"/>
</dbReference>
<comment type="similarity">
    <text evidence="1">Belongs to the transferase hexapeptide repeat family.</text>
</comment>
<protein>
    <submittedName>
        <fullName evidence="4">Serine O-acetyltransferase</fullName>
    </submittedName>
</protein>
<dbReference type="InterPro" id="IPR001451">
    <property type="entry name" value="Hexapep"/>
</dbReference>
<dbReference type="Gene3D" id="2.160.10.10">
    <property type="entry name" value="Hexapeptide repeat proteins"/>
    <property type="match status" value="1"/>
</dbReference>
<dbReference type="InterPro" id="IPR005881">
    <property type="entry name" value="Ser_O-AcTrfase"/>
</dbReference>
<gene>
    <name evidence="4" type="ORF">SAMN05192582_100514</name>
</gene>
<organism evidence="4 5">
    <name type="scientific">Bacteroides ovatus</name>
    <dbReference type="NCBI Taxonomy" id="28116"/>
    <lineage>
        <taxon>Bacteria</taxon>
        <taxon>Pseudomonadati</taxon>
        <taxon>Bacteroidota</taxon>
        <taxon>Bacteroidia</taxon>
        <taxon>Bacteroidales</taxon>
        <taxon>Bacteroidaceae</taxon>
        <taxon>Bacteroides</taxon>
    </lineage>
</organism>
<reference evidence="4 5" key="1">
    <citation type="submission" date="2016-10" db="EMBL/GenBank/DDBJ databases">
        <authorList>
            <person name="de Groot N.N."/>
        </authorList>
    </citation>
    <scope>NUCLEOTIDE SEQUENCE [LARGE SCALE GENOMIC DNA]</scope>
    <source>
        <strain evidence="4 5">NLAE-zl-C57</strain>
    </source>
</reference>
<accession>A0A1G8BYA8</accession>
<dbReference type="PANTHER" id="PTHR42811">
    <property type="entry name" value="SERINE ACETYLTRANSFERASE"/>
    <property type="match status" value="1"/>
</dbReference>
<dbReference type="GO" id="GO:0005737">
    <property type="term" value="C:cytoplasm"/>
    <property type="evidence" value="ECO:0007669"/>
    <property type="project" value="InterPro"/>
</dbReference>
<dbReference type="SUPFAM" id="SSF51161">
    <property type="entry name" value="Trimeric LpxA-like enzymes"/>
    <property type="match status" value="1"/>
</dbReference>
<dbReference type="RefSeq" id="WP_081352649.1">
    <property type="nucleotide sequence ID" value="NZ_FNDO01000005.1"/>
</dbReference>
<name>A0A1G8BYA8_BACOV</name>
<dbReference type="PIRSF" id="PIRSF000441">
    <property type="entry name" value="CysE"/>
    <property type="match status" value="1"/>
</dbReference>
<evidence type="ECO:0000313" key="4">
    <source>
        <dbReference type="EMBL" id="SDH37690.1"/>
    </source>
</evidence>
<keyword evidence="2 4" id="KW-0808">Transferase</keyword>
<dbReference type="GO" id="GO:0009001">
    <property type="term" value="F:serine O-acetyltransferase activity"/>
    <property type="evidence" value="ECO:0007669"/>
    <property type="project" value="InterPro"/>
</dbReference>
<dbReference type="CDD" id="cd03354">
    <property type="entry name" value="LbH_SAT"/>
    <property type="match status" value="1"/>
</dbReference>
<evidence type="ECO:0000256" key="2">
    <source>
        <dbReference type="ARBA" id="ARBA00022679"/>
    </source>
</evidence>
<sequence length="161" mass="17974">MLLFLIRPFVLNYIKIRFKSIYNLYRYLHGHNDRKLLLSSFEYQLRKNNSWIGIRAEIKSEPIFPHGISGIFISHQAKIGKNVTIYQQVTIGSNSDKSSPYYGSPTIGDNVNIGAGAIIIGRCTIGDNCKLGAGVVCVRDVPKNCTVVSATNRIIKLTENV</sequence>
<evidence type="ECO:0000256" key="1">
    <source>
        <dbReference type="ARBA" id="ARBA00007274"/>
    </source>
</evidence>
<evidence type="ECO:0000256" key="3">
    <source>
        <dbReference type="ARBA" id="ARBA00023315"/>
    </source>
</evidence>
<dbReference type="InterPro" id="IPR045304">
    <property type="entry name" value="LbH_SAT"/>
</dbReference>
<proteinExistence type="inferred from homology"/>
<dbReference type="Proteomes" id="UP000181870">
    <property type="component" value="Unassembled WGS sequence"/>
</dbReference>
<evidence type="ECO:0000313" key="5">
    <source>
        <dbReference type="Proteomes" id="UP000181870"/>
    </source>
</evidence>
<dbReference type="AlphaFoldDB" id="A0A1G8BYA8"/>
<dbReference type="EMBL" id="FNDO01000005">
    <property type="protein sequence ID" value="SDH37690.1"/>
    <property type="molecule type" value="Genomic_DNA"/>
</dbReference>
<dbReference type="InterPro" id="IPR011004">
    <property type="entry name" value="Trimer_LpxA-like_sf"/>
</dbReference>
<dbReference type="Pfam" id="PF00132">
    <property type="entry name" value="Hexapep"/>
    <property type="match status" value="1"/>
</dbReference>
<keyword evidence="3" id="KW-0012">Acyltransferase</keyword>